<gene>
    <name evidence="1" type="ORF">RCC_09840</name>
</gene>
<dbReference type="RefSeq" id="XP_023630847.1">
    <property type="nucleotide sequence ID" value="XM_023775079.1"/>
</dbReference>
<protein>
    <submittedName>
        <fullName evidence="1">Uncharacterized protein</fullName>
    </submittedName>
</protein>
<accession>A0A2D3V7Z7</accession>
<organism evidence="1 2">
    <name type="scientific">Ramularia collo-cygni</name>
    <dbReference type="NCBI Taxonomy" id="112498"/>
    <lineage>
        <taxon>Eukaryota</taxon>
        <taxon>Fungi</taxon>
        <taxon>Dikarya</taxon>
        <taxon>Ascomycota</taxon>
        <taxon>Pezizomycotina</taxon>
        <taxon>Dothideomycetes</taxon>
        <taxon>Dothideomycetidae</taxon>
        <taxon>Mycosphaerellales</taxon>
        <taxon>Mycosphaerellaceae</taxon>
        <taxon>Ramularia</taxon>
    </lineage>
</organism>
<dbReference type="Proteomes" id="UP000225277">
    <property type="component" value="Unassembled WGS sequence"/>
</dbReference>
<reference evidence="1 2" key="1">
    <citation type="submission" date="2016-03" db="EMBL/GenBank/DDBJ databases">
        <authorList>
            <person name="Ploux O."/>
        </authorList>
    </citation>
    <scope>NUCLEOTIDE SEQUENCE [LARGE SCALE GENOMIC DNA]</scope>
    <source>
        <strain evidence="1 2">URUG2</strain>
    </source>
</reference>
<dbReference type="EMBL" id="FJUY01000019">
    <property type="protein sequence ID" value="CZT24123.1"/>
    <property type="molecule type" value="Genomic_DNA"/>
</dbReference>
<dbReference type="AlphaFoldDB" id="A0A2D3V7Z7"/>
<evidence type="ECO:0000313" key="2">
    <source>
        <dbReference type="Proteomes" id="UP000225277"/>
    </source>
</evidence>
<keyword evidence="2" id="KW-1185">Reference proteome</keyword>
<evidence type="ECO:0000313" key="1">
    <source>
        <dbReference type="EMBL" id="CZT24123.1"/>
    </source>
</evidence>
<name>A0A2D3V7Z7_9PEZI</name>
<proteinExistence type="predicted"/>
<dbReference type="GeneID" id="35604900"/>
<sequence>MDIMDRVRALPNELQDEIFQYTLLAELPSGEVRMQRRSSPTTIVKTSHTSPVPRPKTTLSCLVSYMNEIIRANQDLGLEYAQAALCIARLFAMYNLFKHIPGDFFRVHSPWRWNYNGVLEAAGAERLYWLAQHCQKVKYCHDSLRALCCCCDRSRRFICYACYEWLGEKIEDYGAVGLETVPDFILRWCRPSAFIPDESLDWNDDDWIFEEQDGKVKVLAIWQKGYVPYTWLSRDGGPWVLTRTAATIKAYDEDGRGGIMEWNLDDGRYELGFSNIRSNDYSIDAYLCSFDKAGISNANQARNDADYTKEQETERLRGAKVAAMSKKDRAKRTAREGRYWVLA</sequence>